<feature type="compositionally biased region" description="Basic residues" evidence="1">
    <location>
        <begin position="14"/>
        <end position="23"/>
    </location>
</feature>
<dbReference type="SUPFAM" id="SSF52833">
    <property type="entry name" value="Thioredoxin-like"/>
    <property type="match status" value="1"/>
</dbReference>
<dbReference type="RefSeq" id="WP_006292453.1">
    <property type="nucleotide sequence ID" value="NZ_GG770225.1"/>
</dbReference>
<dbReference type="AlphaFoldDB" id="W5IHN2"/>
<feature type="region of interest" description="Disordered" evidence="1">
    <location>
        <begin position="1"/>
        <end position="23"/>
    </location>
</feature>
<protein>
    <recommendedName>
        <fullName evidence="3">Thioredoxin-like fold domain-containing protein</fullName>
    </recommendedName>
</protein>
<evidence type="ECO:0000313" key="5">
    <source>
        <dbReference type="Proteomes" id="UP000005777"/>
    </source>
</evidence>
<accession>W5IHN2</accession>
<evidence type="ECO:0000256" key="2">
    <source>
        <dbReference type="SAM" id="Phobius"/>
    </source>
</evidence>
<dbReference type="Pfam" id="PF13462">
    <property type="entry name" value="Thioredoxin_4"/>
    <property type="match status" value="1"/>
</dbReference>
<keyword evidence="2" id="KW-0812">Transmembrane</keyword>
<evidence type="ECO:0000313" key="4">
    <source>
        <dbReference type="EMBL" id="EFG26492.1"/>
    </source>
</evidence>
<dbReference type="EMBL" id="ADCX01000002">
    <property type="protein sequence ID" value="EFG26492.1"/>
    <property type="molecule type" value="Genomic_DNA"/>
</dbReference>
<comment type="caution">
    <text evidence="4">The sequence shown here is derived from an EMBL/GenBank/DDBJ whole genome shotgun (WGS) entry which is preliminary data.</text>
</comment>
<sequence>MAQTNNNWQETKRKERIKSRRRQREAALERERLIQEQRDRERRQQTIIGAVTVAIIVIAALVIGGALIYNNYKKNHQDVASGRQERYAAVQAVKVKPSYATSEGGFVLSKNGIGKKAAGAPTVEEYMDFICPGCGSANRALDATLIKMVDAGQINLEVHPEGFLDASSTDNYSTRAAAAVVYVLENDPNHALQFITSLFSSENQPGEASNYVPVTNAKIQKIARSAGVDATVAKKSTSGKYTAWVQAMAKYTPYRSELWNVSGSNKGAMTTPTFRINKHFWDYSASSKSGSDWKTLFLHAIGMNKANIGVTGKLPSIGASGKPIA</sequence>
<organism evidence="4 5">
    <name type="scientific">Scardovia inopinata F0304</name>
    <dbReference type="NCBI Taxonomy" id="641146"/>
    <lineage>
        <taxon>Bacteria</taxon>
        <taxon>Bacillati</taxon>
        <taxon>Actinomycetota</taxon>
        <taxon>Actinomycetes</taxon>
        <taxon>Bifidobacteriales</taxon>
        <taxon>Bifidobacteriaceae</taxon>
        <taxon>Scardovia</taxon>
    </lineage>
</organism>
<dbReference type="Proteomes" id="UP000005777">
    <property type="component" value="Unassembled WGS sequence"/>
</dbReference>
<name>W5IHN2_SCAIO</name>
<dbReference type="HOGENOM" id="CLU_000288_47_3_11"/>
<gene>
    <name evidence="4" type="ORF">HMPREF9020_00111</name>
</gene>
<evidence type="ECO:0000259" key="3">
    <source>
        <dbReference type="Pfam" id="PF13462"/>
    </source>
</evidence>
<keyword evidence="2" id="KW-0472">Membrane</keyword>
<evidence type="ECO:0000256" key="1">
    <source>
        <dbReference type="SAM" id="MobiDB-lite"/>
    </source>
</evidence>
<dbReference type="eggNOG" id="COG1651">
    <property type="taxonomic scope" value="Bacteria"/>
</dbReference>
<dbReference type="InterPro" id="IPR036249">
    <property type="entry name" value="Thioredoxin-like_sf"/>
</dbReference>
<feature type="transmembrane region" description="Helical" evidence="2">
    <location>
        <begin position="47"/>
        <end position="69"/>
    </location>
</feature>
<keyword evidence="5" id="KW-1185">Reference proteome</keyword>
<feature type="domain" description="Thioredoxin-like fold" evidence="3">
    <location>
        <begin position="113"/>
        <end position="286"/>
    </location>
</feature>
<proteinExistence type="predicted"/>
<reference evidence="4 5" key="1">
    <citation type="submission" date="2012-01" db="EMBL/GenBank/DDBJ databases">
        <title>The Genome Sequence of Scardovia inopinata F0304.</title>
        <authorList>
            <consortium name="The Broad Institute Genome Sequencing Platform"/>
            <person name="Earl A."/>
            <person name="Ward D."/>
            <person name="Feldgarden M."/>
            <person name="Gevers D."/>
            <person name="Izard J."/>
            <person name="Baranova O.V."/>
            <person name="Blanton J.M."/>
            <person name="Tanner A.C."/>
            <person name="Dewhirst F.E."/>
            <person name="Young S.K."/>
            <person name="Zeng Q."/>
            <person name="Gargeya S."/>
            <person name="Fitzgerald M."/>
            <person name="Haas B."/>
            <person name="Abouelleil A."/>
            <person name="Alvarado L."/>
            <person name="Arachchi H.M."/>
            <person name="Berlin A."/>
            <person name="Chapman S.B."/>
            <person name="Gearin G."/>
            <person name="Goldberg J."/>
            <person name="Griggs A."/>
            <person name="Gujja S."/>
            <person name="Hansen M."/>
            <person name="Heiman D."/>
            <person name="Howarth C."/>
            <person name="Larimer J."/>
            <person name="Lui A."/>
            <person name="MacDonald P.J."/>
            <person name="McCowen C."/>
            <person name="Montmayeur A."/>
            <person name="Murphy C."/>
            <person name="Neiman D."/>
            <person name="Pearson M."/>
            <person name="Priest M."/>
            <person name="Roberts A."/>
            <person name="Saif S."/>
            <person name="Shea T."/>
            <person name="Sisk P."/>
            <person name="Stolte C."/>
            <person name="Sykes S."/>
            <person name="Wortman J."/>
            <person name="Nusbaum C."/>
            <person name="Birren B."/>
        </authorList>
    </citation>
    <scope>NUCLEOTIDE SEQUENCE [LARGE SCALE GENOMIC DNA]</scope>
    <source>
        <strain evidence="4 5">F0304</strain>
    </source>
</reference>
<dbReference type="Gene3D" id="3.40.30.10">
    <property type="entry name" value="Glutaredoxin"/>
    <property type="match status" value="1"/>
</dbReference>
<dbReference type="InterPro" id="IPR012336">
    <property type="entry name" value="Thioredoxin-like_fold"/>
</dbReference>
<keyword evidence="2" id="KW-1133">Transmembrane helix</keyword>